<dbReference type="EnsemblPlants" id="PGSC0003DMT400094030">
    <property type="protein sequence ID" value="PGSC0003DMT400094030"/>
    <property type="gene ID" value="PGSC0003DMG400043601"/>
</dbReference>
<dbReference type="PaxDb" id="4113-PGSC0003DMT400094030"/>
<evidence type="ECO:0000313" key="1">
    <source>
        <dbReference type="EnsemblPlants" id="PGSC0003DMT400094030"/>
    </source>
</evidence>
<dbReference type="HOGENOM" id="CLU_2378994_0_0_1"/>
<dbReference type="PANTHER" id="PTHR33437">
    <property type="entry name" value="OS06G0361200 PROTEIN"/>
    <property type="match status" value="1"/>
</dbReference>
<accession>M1DT86</accession>
<dbReference type="STRING" id="4113.M1DT86"/>
<organism evidence="1 2">
    <name type="scientific">Solanum tuberosum</name>
    <name type="common">Potato</name>
    <dbReference type="NCBI Taxonomy" id="4113"/>
    <lineage>
        <taxon>Eukaryota</taxon>
        <taxon>Viridiplantae</taxon>
        <taxon>Streptophyta</taxon>
        <taxon>Embryophyta</taxon>
        <taxon>Tracheophyta</taxon>
        <taxon>Spermatophyta</taxon>
        <taxon>Magnoliopsida</taxon>
        <taxon>eudicotyledons</taxon>
        <taxon>Gunneridae</taxon>
        <taxon>Pentapetalae</taxon>
        <taxon>asterids</taxon>
        <taxon>lamiids</taxon>
        <taxon>Solanales</taxon>
        <taxon>Solanaceae</taxon>
        <taxon>Solanoideae</taxon>
        <taxon>Solaneae</taxon>
        <taxon>Solanum</taxon>
    </lineage>
</organism>
<evidence type="ECO:0000313" key="2">
    <source>
        <dbReference type="Proteomes" id="UP000011115"/>
    </source>
</evidence>
<dbReference type="Gramene" id="PGSC0003DMT400094030">
    <property type="protein sequence ID" value="PGSC0003DMT400094030"/>
    <property type="gene ID" value="PGSC0003DMG400043601"/>
</dbReference>
<keyword evidence="2" id="KW-1185">Reference proteome</keyword>
<reference evidence="2" key="1">
    <citation type="journal article" date="2011" name="Nature">
        <title>Genome sequence and analysis of the tuber crop potato.</title>
        <authorList>
            <consortium name="The Potato Genome Sequencing Consortium"/>
        </authorList>
    </citation>
    <scope>NUCLEOTIDE SEQUENCE [LARGE SCALE GENOMIC DNA]</scope>
    <source>
        <strain evidence="2">cv. DM1-3 516 R44</strain>
    </source>
</reference>
<dbReference type="InParanoid" id="M1DT86"/>
<name>M1DT86_SOLTU</name>
<proteinExistence type="predicted"/>
<reference evidence="1" key="2">
    <citation type="submission" date="2015-06" db="UniProtKB">
        <authorList>
            <consortium name="EnsemblPlants"/>
        </authorList>
    </citation>
    <scope>IDENTIFICATION</scope>
    <source>
        <strain evidence="1">DM1-3 516 R44</strain>
    </source>
</reference>
<dbReference type="AlphaFoldDB" id="M1DT86"/>
<protein>
    <submittedName>
        <fullName evidence="1">Uncharacterized protein</fullName>
    </submittedName>
</protein>
<sequence>MVQLDSMKEFIERTIKDRNEVSTKSTHMYAKSYTTSIDILKMYAIYQHHKLQQLECKGNLKQHVALFVRTSNNPGTDEDYLVKMFVRSLKGNVFDWCTNIEPNSIDY</sequence>
<dbReference type="Proteomes" id="UP000011115">
    <property type="component" value="Unassembled WGS sequence"/>
</dbReference>
<dbReference type="OMA" id="STKSTHM"/>
<dbReference type="PANTHER" id="PTHR33437:SF4">
    <property type="entry name" value="RETROTRANSPOSON GAG PROTEIN"/>
    <property type="match status" value="1"/>
</dbReference>